<feature type="transmembrane region" description="Helical" evidence="8">
    <location>
        <begin position="145"/>
        <end position="163"/>
    </location>
</feature>
<dbReference type="PROSITE" id="PS00211">
    <property type="entry name" value="ABC_TRANSPORTER_1"/>
    <property type="match status" value="2"/>
</dbReference>
<keyword evidence="11" id="KW-0378">Hydrolase</keyword>
<feature type="domain" description="ABC transmembrane type-1" evidence="10">
    <location>
        <begin position="869"/>
        <end position="1144"/>
    </location>
</feature>
<sequence>MATNSDAVDASATLGFAIASIVISSVFLALLPLPLCKLYKARSKVQGNWHGRTKFAFAALLSVTLLVILVLEWQDSPSKRLLPAVAILLSFIAAAALCCLLSVAHSRSPEPSSLAVIYLLASAGCDVLWLLFPGSHNQGFSIPDLNAVLVVLQVVVKLALLLLESSSKQGSLHAKYQSLSPEETAGLVQRVLFWWINPIIIRGTGTILKQQDLPPTGQSFSSEHLRRIILRSWDQRGKPENTLTLPLVLLRCLQRPFRAAILPRLFLTLFRYAQPVLIQQTIRFVSRPSDHVNDEVDGFWILFAAFCIYSGIALSTVLYQGALARLQVQTRGALVSLIYAKLLDASTDTYDSGRAVTLMSTDVDGLSGVSQMFHELWGHVLEVLIGITMLYRLVSWLWVVPLILIFFCSRVSKYVAQHLKARQKSWTMATQDRIATTTTMLSSIKSVKILGVSNSVAGLVQKARVFEIERAKSVRWMMALYNASANALGIFTPAVTMILYVVLANVHSSRALDVETAFTTIAILSMVTHPANMVMTIVPRAIASLASFERIQNYLIDSARHDPRIDVGEDTLSSSEGTAKLALRFKNVSVQIRPAQSPILEDVSLDVERGQILVCSGPVGSGKSVLAKTILGEMPISQGSVGVHTRNIGFCSQNAWLPDGTIRQAVCGLAEHIDTVRYAEAISACCLGHDISNLPDGDETGIGSRGINLSGGQKQRLALARLVYTQCRIVVLDDSFCALDGKTEYQVIKNLLGPQGVFRQRNTTVVWISNGAQYFNLADQVIIMNKSKMVAQGHWMQVRSQIGFDLTSSLKTSSAPGEASEQSTESLGLEKLQKQKRAARDLSLDIKRKSGDLSLYGFYIKYAGPINVLLSISCTAIHAVSVTFPSYWLKWWTEADTSAATFYIVGYVFITLTAWVSTNGIMISTFLMMAVKSGLGLHDLLLVTVMRAPLSYFSNVEMGSLLNRFSQDIQLIDGDLPTAFSSLVVQIAKLSVQVALLLTVQRLMLLAMPFCLLVVYIVQRFYLMTSRQLRLLDLESRSAVFSSFLETVEGLTTLRAFGWQRLIEKNNLRALDDSQRALYIMLCLQRWLNLVLDLIIASIAIITIALAIKLKGSMDGAAIGVALNVVLVANTTLLKLVESFTSLEISLGAISRLKSVKETTPLEDKLGEDVDLSEMAEWPSCGEIELHGVDAFYEGDITLKLAAGSKVAICGRTGSGKSTLILTLLHLVEYTGMIRIDGIDISKIPRSLVRQRCFISIPQDPFLMPHASLRLNLDESESVPDEVLATSLTTVQLWAHFWSATGWKYTDNDGGQETSEDREQRIAVILETRLSALPVLSGGQMQLLALARALVKKWVLSSSSSSLTSSKTDHTRKPPLLLDEATASLDPVTEGIVCDVIDREFSEQGHTVIMVTHRPSMLARRMRGQDDMVVFLADGRVESVRRGGQGGVVRLEDVEGAEGMESE</sequence>
<evidence type="ECO:0000313" key="12">
    <source>
        <dbReference type="Proteomes" id="UP000241462"/>
    </source>
</evidence>
<dbReference type="SUPFAM" id="SSF90123">
    <property type="entry name" value="ABC transporter transmembrane region"/>
    <property type="match status" value="2"/>
</dbReference>
<feature type="transmembrane region" description="Helical" evidence="8">
    <location>
        <begin position="1003"/>
        <end position="1023"/>
    </location>
</feature>
<feature type="transmembrane region" description="Helical" evidence="8">
    <location>
        <begin position="868"/>
        <end position="888"/>
    </location>
</feature>
<dbReference type="GO" id="GO:0016020">
    <property type="term" value="C:membrane"/>
    <property type="evidence" value="ECO:0007669"/>
    <property type="project" value="UniProtKB-SubCell"/>
</dbReference>
<feature type="transmembrane region" description="Helical" evidence="8">
    <location>
        <begin position="479"/>
        <end position="504"/>
    </location>
</feature>
<evidence type="ECO:0000256" key="3">
    <source>
        <dbReference type="ARBA" id="ARBA00022692"/>
    </source>
</evidence>
<dbReference type="InterPro" id="IPR003439">
    <property type="entry name" value="ABC_transporter-like_ATP-bd"/>
</dbReference>
<dbReference type="GO" id="GO:0005524">
    <property type="term" value="F:ATP binding"/>
    <property type="evidence" value="ECO:0007669"/>
    <property type="project" value="UniProtKB-KW"/>
</dbReference>
<evidence type="ECO:0000256" key="1">
    <source>
        <dbReference type="ARBA" id="ARBA00004141"/>
    </source>
</evidence>
<dbReference type="InterPro" id="IPR050173">
    <property type="entry name" value="ABC_transporter_C-like"/>
</dbReference>
<dbReference type="FunFam" id="1.20.1560.10:FF:000066">
    <property type="entry name" value="ABC multidrug transporter (Eurofung)"/>
    <property type="match status" value="1"/>
</dbReference>
<accession>A0A2T3ACZ9</accession>
<keyword evidence="4" id="KW-0547">Nucleotide-binding</keyword>
<feature type="transmembrane region" description="Helical" evidence="8">
    <location>
        <begin position="80"/>
        <end position="103"/>
    </location>
</feature>
<gene>
    <name evidence="11" type="ORF">BD289DRAFT_406325</name>
</gene>
<evidence type="ECO:0000259" key="10">
    <source>
        <dbReference type="PROSITE" id="PS50929"/>
    </source>
</evidence>
<dbReference type="PANTHER" id="PTHR24223:SF345">
    <property type="entry name" value="ABC MULTIDRUG TRANSPORTER (EUROFUNG)"/>
    <property type="match status" value="1"/>
</dbReference>
<feature type="domain" description="ABC transporter" evidence="9">
    <location>
        <begin position="1170"/>
        <end position="1459"/>
    </location>
</feature>
<evidence type="ECO:0000256" key="5">
    <source>
        <dbReference type="ARBA" id="ARBA00022840"/>
    </source>
</evidence>
<evidence type="ECO:0000256" key="4">
    <source>
        <dbReference type="ARBA" id="ARBA00022741"/>
    </source>
</evidence>
<dbReference type="PANTHER" id="PTHR24223">
    <property type="entry name" value="ATP-BINDING CASSETTE SUB-FAMILY C"/>
    <property type="match status" value="1"/>
</dbReference>
<dbReference type="Proteomes" id="UP000241462">
    <property type="component" value="Unassembled WGS sequence"/>
</dbReference>
<feature type="transmembrane region" description="Helical" evidence="8">
    <location>
        <begin position="935"/>
        <end position="953"/>
    </location>
</feature>
<dbReference type="CDD" id="cd18579">
    <property type="entry name" value="ABC_6TM_ABCC_D1"/>
    <property type="match status" value="1"/>
</dbReference>
<dbReference type="InParanoid" id="A0A2T3ACZ9"/>
<dbReference type="Gene3D" id="3.40.50.300">
    <property type="entry name" value="P-loop containing nucleotide triphosphate hydrolases"/>
    <property type="match status" value="2"/>
</dbReference>
<feature type="transmembrane region" description="Helical" evidence="8">
    <location>
        <begin position="900"/>
        <end position="923"/>
    </location>
</feature>
<comment type="subcellular location">
    <subcellularLocation>
        <location evidence="1">Membrane</location>
        <topology evidence="1">Multi-pass membrane protein</topology>
    </subcellularLocation>
</comment>
<dbReference type="InterPro" id="IPR036640">
    <property type="entry name" value="ABC1_TM_sf"/>
</dbReference>
<keyword evidence="6 8" id="KW-1133">Transmembrane helix</keyword>
<dbReference type="InterPro" id="IPR017871">
    <property type="entry name" value="ABC_transporter-like_CS"/>
</dbReference>
<dbReference type="EMBL" id="KZ678410">
    <property type="protein sequence ID" value="PSR92117.1"/>
    <property type="molecule type" value="Genomic_DNA"/>
</dbReference>
<keyword evidence="12" id="KW-1185">Reference proteome</keyword>
<dbReference type="InterPro" id="IPR044746">
    <property type="entry name" value="ABCC_6TM_D1"/>
</dbReference>
<dbReference type="InterPro" id="IPR011527">
    <property type="entry name" value="ABC1_TM_dom"/>
</dbReference>
<evidence type="ECO:0000256" key="7">
    <source>
        <dbReference type="ARBA" id="ARBA00023136"/>
    </source>
</evidence>
<dbReference type="Pfam" id="PF00664">
    <property type="entry name" value="ABC_membrane"/>
    <property type="match status" value="2"/>
</dbReference>
<dbReference type="SMART" id="SM00382">
    <property type="entry name" value="AAA"/>
    <property type="match status" value="2"/>
</dbReference>
<protein>
    <submittedName>
        <fullName evidence="11">P-loop containing nucleoside triphosphate hydrolase protein</fullName>
    </submittedName>
</protein>
<dbReference type="InterPro" id="IPR003593">
    <property type="entry name" value="AAA+_ATPase"/>
</dbReference>
<organism evidence="11 12">
    <name type="scientific">Coniella lustricola</name>
    <dbReference type="NCBI Taxonomy" id="2025994"/>
    <lineage>
        <taxon>Eukaryota</taxon>
        <taxon>Fungi</taxon>
        <taxon>Dikarya</taxon>
        <taxon>Ascomycota</taxon>
        <taxon>Pezizomycotina</taxon>
        <taxon>Sordariomycetes</taxon>
        <taxon>Sordariomycetidae</taxon>
        <taxon>Diaporthales</taxon>
        <taxon>Schizoparmaceae</taxon>
        <taxon>Coniella</taxon>
    </lineage>
</organism>
<evidence type="ECO:0000259" key="9">
    <source>
        <dbReference type="PROSITE" id="PS50893"/>
    </source>
</evidence>
<keyword evidence="5" id="KW-0067">ATP-binding</keyword>
<feature type="domain" description="ABC transmembrane type-1" evidence="10">
    <location>
        <begin position="265"/>
        <end position="543"/>
    </location>
</feature>
<dbReference type="Pfam" id="PF00005">
    <property type="entry name" value="ABC_tran"/>
    <property type="match status" value="2"/>
</dbReference>
<dbReference type="GO" id="GO:0016887">
    <property type="term" value="F:ATP hydrolysis activity"/>
    <property type="evidence" value="ECO:0007669"/>
    <property type="project" value="InterPro"/>
</dbReference>
<dbReference type="InterPro" id="IPR027417">
    <property type="entry name" value="P-loop_NTPase"/>
</dbReference>
<feature type="transmembrane region" description="Helical" evidence="8">
    <location>
        <begin position="298"/>
        <end position="319"/>
    </location>
</feature>
<feature type="transmembrane region" description="Helical" evidence="8">
    <location>
        <begin position="1087"/>
        <end position="1110"/>
    </location>
</feature>
<feature type="domain" description="ABC transporter" evidence="9">
    <location>
        <begin position="583"/>
        <end position="811"/>
    </location>
</feature>
<evidence type="ECO:0000313" key="11">
    <source>
        <dbReference type="EMBL" id="PSR92117.1"/>
    </source>
</evidence>
<keyword evidence="3 8" id="KW-0812">Transmembrane</keyword>
<keyword evidence="2" id="KW-0813">Transport</keyword>
<proteinExistence type="predicted"/>
<name>A0A2T3ACZ9_9PEZI</name>
<dbReference type="CDD" id="cd18580">
    <property type="entry name" value="ABC_6TM_ABCC_D2"/>
    <property type="match status" value="1"/>
</dbReference>
<dbReference type="Gene3D" id="1.20.1560.10">
    <property type="entry name" value="ABC transporter type 1, transmembrane domain"/>
    <property type="match status" value="2"/>
</dbReference>
<feature type="transmembrane region" description="Helical" evidence="8">
    <location>
        <begin position="516"/>
        <end position="538"/>
    </location>
</feature>
<feature type="transmembrane region" description="Helical" evidence="8">
    <location>
        <begin position="12"/>
        <end position="35"/>
    </location>
</feature>
<reference evidence="11 12" key="1">
    <citation type="journal article" date="2018" name="Mycol. Prog.">
        <title>Coniella lustricola, a new species from submerged detritus.</title>
        <authorList>
            <person name="Raudabaugh D.B."/>
            <person name="Iturriaga T."/>
            <person name="Carver A."/>
            <person name="Mondo S."/>
            <person name="Pangilinan J."/>
            <person name="Lipzen A."/>
            <person name="He G."/>
            <person name="Amirebrahimi M."/>
            <person name="Grigoriev I.V."/>
            <person name="Miller A.N."/>
        </authorList>
    </citation>
    <scope>NUCLEOTIDE SEQUENCE [LARGE SCALE GENOMIC DNA]</scope>
    <source>
        <strain evidence="11 12">B22-T-1</strain>
    </source>
</reference>
<dbReference type="SUPFAM" id="SSF52540">
    <property type="entry name" value="P-loop containing nucleoside triphosphate hydrolases"/>
    <property type="match status" value="2"/>
</dbReference>
<dbReference type="PROSITE" id="PS50893">
    <property type="entry name" value="ABC_TRANSPORTER_2"/>
    <property type="match status" value="2"/>
</dbReference>
<feature type="transmembrane region" description="Helical" evidence="8">
    <location>
        <begin position="55"/>
        <end position="74"/>
    </location>
</feature>
<feature type="transmembrane region" description="Helical" evidence="8">
    <location>
        <begin position="115"/>
        <end position="133"/>
    </location>
</feature>
<dbReference type="STRING" id="2025994.A0A2T3ACZ9"/>
<evidence type="ECO:0000256" key="2">
    <source>
        <dbReference type="ARBA" id="ARBA00022448"/>
    </source>
</evidence>
<keyword evidence="7 8" id="KW-0472">Membrane</keyword>
<evidence type="ECO:0000256" key="6">
    <source>
        <dbReference type="ARBA" id="ARBA00022989"/>
    </source>
</evidence>
<dbReference type="GO" id="GO:0140359">
    <property type="term" value="F:ABC-type transporter activity"/>
    <property type="evidence" value="ECO:0007669"/>
    <property type="project" value="InterPro"/>
</dbReference>
<dbReference type="InterPro" id="IPR044726">
    <property type="entry name" value="ABCC_6TM_D2"/>
</dbReference>
<dbReference type="OrthoDB" id="4139357at2759"/>
<evidence type="ECO:0000256" key="8">
    <source>
        <dbReference type="SAM" id="Phobius"/>
    </source>
</evidence>
<dbReference type="PROSITE" id="PS50929">
    <property type="entry name" value="ABC_TM1F"/>
    <property type="match status" value="2"/>
</dbReference>